<protein>
    <submittedName>
        <fullName evidence="2">Uncharacterized protein</fullName>
    </submittedName>
</protein>
<evidence type="ECO:0000313" key="2">
    <source>
        <dbReference type="EMBL" id="ETB63365.1"/>
    </source>
</evidence>
<keyword evidence="3" id="KW-1185">Reference proteome</keyword>
<evidence type="ECO:0000313" key="3">
    <source>
        <dbReference type="Proteomes" id="UP000018538"/>
    </source>
</evidence>
<gene>
    <name evidence="2" type="ORF">YYC_00161</name>
</gene>
<sequence>MKEDLDMDEYYLHKKEIKNIFKNDGEDISTFIITKKMGLTKEKNDNIKDMKNLISIHPYIFVKSSIFYKDLENNVNNKKTIIEDVNIIYNKITELFQSDEYKKDVKDLNYLTSQNVLPNNNFFSEIFKIPLLIHKYINSNEHEENLPNCIKYIKLCYNIKLCLQYYYNNKFNNDCLVNYLKSYEQSVNKEIKKIKKILCNLIVKTDDIAKLKLYIQYLSDIFNYFNTLKFDENKIDHNYTPQNVVEKQDEIKNLNCSEKSSKLANYNDNNDTGNVSNNVDHIFDNHHVIDKNGEEYIKNKFLKLKHYNILTKIRERLFSCENNRDQATQKKNLHSYEILQLFLNEIIKLKNIYQKLFNGVDTNLYKHIAFIYYFALSLVHIKITQGDLPRLNKNNHDHLHTSNISLLNKLNEQVVMKKNKKNETNNNRNGNGNGNENENENDDTNSGGCYKRDDTRLFDSNLKLPPEMENNYDFMYSSEKKKKILHDITKFMDEFNKNINEENILDSYFFFRNNNISTWKYPFLNLNTCIFNYMYYYVFFKNKKVLLFKNNEKENSSKKKVINIEFQEKRSFKNHYNFVEYLYEEEDKKYDDVIKNCPQNIKKNFKKKSKKKNIFLNHYTEIQSLIQNNKIEETVLDLKKYRKYNINSLVLKEESDTPCISFSIVMNNFINKIFVAYIYDFLQTNNNMFYQNVLFFDKGDNNGRNGKNERNERNERNGRNERNDSKEVWGVETNRLPNSLDDELKKQREFFIKNAQIFFDSNKNKTKKINENESNNSIKFSQEYYQEKIAEKLKYSFLVSYFYNIIFILKNIKCYIDKSLLYTIIHMFEISFKNIIENLITMFLTTQNIFFKYNNFQFIIEALLKSVFPFTFLFLSCIYQIDVTRSTEKILKILNNYSISI</sequence>
<feature type="region of interest" description="Disordered" evidence="1">
    <location>
        <begin position="701"/>
        <end position="726"/>
    </location>
</feature>
<proteinExistence type="predicted"/>
<evidence type="ECO:0000256" key="1">
    <source>
        <dbReference type="SAM" id="MobiDB-lite"/>
    </source>
</evidence>
<dbReference type="OrthoDB" id="370252at2759"/>
<feature type="compositionally biased region" description="Low complexity" evidence="1">
    <location>
        <begin position="424"/>
        <end position="436"/>
    </location>
</feature>
<dbReference type="EMBL" id="KI635723">
    <property type="protein sequence ID" value="ETB63365.1"/>
    <property type="molecule type" value="Genomic_DNA"/>
</dbReference>
<dbReference type="AlphaFoldDB" id="V7PW53"/>
<reference evidence="2 3" key="1">
    <citation type="submission" date="2013-11" db="EMBL/GenBank/DDBJ databases">
        <title>The Genome Sequence of Plasmodium yoelii 17X.</title>
        <authorList>
            <consortium name="The Broad Institute Genomics Platform"/>
            <consortium name="The Broad Institute Genome Sequencing Center for Infectious Disease"/>
            <person name="Neafsey D."/>
            <person name="Adams J."/>
            <person name="Walker B."/>
            <person name="Young S.K."/>
            <person name="Zeng Q."/>
            <person name="Gargeya S."/>
            <person name="Fitzgerald M."/>
            <person name="Haas B."/>
            <person name="Abouelleil A."/>
            <person name="Alvarado L."/>
            <person name="Chapman S.B."/>
            <person name="Gainer-Dewar J."/>
            <person name="Goldberg J."/>
            <person name="Griggs A."/>
            <person name="Gujja S."/>
            <person name="Hansen M."/>
            <person name="Howarth C."/>
            <person name="Imamovic A."/>
            <person name="Ireland A."/>
            <person name="Larimer J."/>
            <person name="McCowan C."/>
            <person name="Murphy C."/>
            <person name="Pearson M."/>
            <person name="Poon T.W."/>
            <person name="Priest M."/>
            <person name="Roberts A."/>
            <person name="Saif S."/>
            <person name="Shea T."/>
            <person name="Sykes S."/>
            <person name="Wortman J."/>
            <person name="Nusbaum C."/>
            <person name="Birren B."/>
        </authorList>
    </citation>
    <scope>NUCLEOTIDE SEQUENCE [LARGE SCALE GENOMIC DNA]</scope>
    <source>
        <strain evidence="2 3">17X</strain>
    </source>
</reference>
<accession>V7PW53</accession>
<dbReference type="Proteomes" id="UP000018538">
    <property type="component" value="Unassembled WGS sequence"/>
</dbReference>
<feature type="region of interest" description="Disordered" evidence="1">
    <location>
        <begin position="419"/>
        <end position="451"/>
    </location>
</feature>
<name>V7PW53_PLAYE</name>
<organism evidence="2 3">
    <name type="scientific">Plasmodium yoelii 17X</name>
    <dbReference type="NCBI Taxonomy" id="1323249"/>
    <lineage>
        <taxon>Eukaryota</taxon>
        <taxon>Sar</taxon>
        <taxon>Alveolata</taxon>
        <taxon>Apicomplexa</taxon>
        <taxon>Aconoidasida</taxon>
        <taxon>Haemosporida</taxon>
        <taxon>Plasmodiidae</taxon>
        <taxon>Plasmodium</taxon>
        <taxon>Plasmodium (Vinckeia)</taxon>
    </lineage>
</organism>